<name>A0A840YRV1_9SPHN</name>
<organism evidence="1 2">
    <name type="scientific">Sphingomonas xinjiangensis</name>
    <dbReference type="NCBI Taxonomy" id="643568"/>
    <lineage>
        <taxon>Bacteria</taxon>
        <taxon>Pseudomonadati</taxon>
        <taxon>Pseudomonadota</taxon>
        <taxon>Alphaproteobacteria</taxon>
        <taxon>Sphingomonadales</taxon>
        <taxon>Sphingomonadaceae</taxon>
        <taxon>Sphingomonas</taxon>
    </lineage>
</organism>
<dbReference type="EMBL" id="JACIJF010000017">
    <property type="protein sequence ID" value="MBB5712407.1"/>
    <property type="molecule type" value="Genomic_DNA"/>
</dbReference>
<accession>A0A840YRV1</accession>
<evidence type="ECO:0000313" key="2">
    <source>
        <dbReference type="Proteomes" id="UP000527143"/>
    </source>
</evidence>
<dbReference type="AlphaFoldDB" id="A0A840YRV1"/>
<dbReference type="Proteomes" id="UP000527143">
    <property type="component" value="Unassembled WGS sequence"/>
</dbReference>
<dbReference type="RefSeq" id="WP_281393277.1">
    <property type="nucleotide sequence ID" value="NZ_JACIJF010000017.1"/>
</dbReference>
<sequence length="43" mass="4509">MSDSQRRFANLTHDDVQAVTAQAQQTIAAMNATANQGATTDAS</sequence>
<protein>
    <submittedName>
        <fullName evidence="1">Uncharacterized protein</fullName>
    </submittedName>
</protein>
<reference evidence="1 2" key="1">
    <citation type="submission" date="2020-08" db="EMBL/GenBank/DDBJ databases">
        <title>Genomic Encyclopedia of Type Strains, Phase IV (KMG-IV): sequencing the most valuable type-strain genomes for metagenomic binning, comparative biology and taxonomic classification.</title>
        <authorList>
            <person name="Goeker M."/>
        </authorList>
    </citation>
    <scope>NUCLEOTIDE SEQUENCE [LARGE SCALE GENOMIC DNA]</scope>
    <source>
        <strain evidence="1 2">DSM 26736</strain>
    </source>
</reference>
<evidence type="ECO:0000313" key="1">
    <source>
        <dbReference type="EMBL" id="MBB5712407.1"/>
    </source>
</evidence>
<keyword evidence="2" id="KW-1185">Reference proteome</keyword>
<proteinExistence type="predicted"/>
<gene>
    <name evidence="1" type="ORF">FHT02_003666</name>
</gene>
<comment type="caution">
    <text evidence="1">The sequence shown here is derived from an EMBL/GenBank/DDBJ whole genome shotgun (WGS) entry which is preliminary data.</text>
</comment>